<proteinExistence type="predicted"/>
<organism evidence="1 2">
    <name type="scientific">Prescottella agglutinans</name>
    <dbReference type="NCBI Taxonomy" id="1644129"/>
    <lineage>
        <taxon>Bacteria</taxon>
        <taxon>Bacillati</taxon>
        <taxon>Actinomycetota</taxon>
        <taxon>Actinomycetes</taxon>
        <taxon>Mycobacteriales</taxon>
        <taxon>Nocardiaceae</taxon>
        <taxon>Prescottella</taxon>
    </lineage>
</organism>
<protein>
    <submittedName>
        <fullName evidence="1">Uncharacterized protein</fullName>
    </submittedName>
</protein>
<gene>
    <name evidence="1" type="ORF">M2280_005270</name>
</gene>
<keyword evidence="2" id="KW-1185">Reference proteome</keyword>
<evidence type="ECO:0000313" key="1">
    <source>
        <dbReference type="EMBL" id="MDH6284019.1"/>
    </source>
</evidence>
<accession>A0ABT6ML00</accession>
<dbReference type="EMBL" id="JARXVC010000017">
    <property type="protein sequence ID" value="MDH6284019.1"/>
    <property type="molecule type" value="Genomic_DNA"/>
</dbReference>
<evidence type="ECO:0000313" key="2">
    <source>
        <dbReference type="Proteomes" id="UP001160334"/>
    </source>
</evidence>
<dbReference type="Proteomes" id="UP001160334">
    <property type="component" value="Unassembled WGS sequence"/>
</dbReference>
<sequence>MSITGQTPAQIIANHQYRPDPQRLGTRCTHVDCDWFVDAGTSFCDMLDSFGAHVMEALTNAGETIVDLPEVQRPEWYDAEVQIDGPGLNGARVVREGDQVSFLGVPCPIRAEVVPTFAAALLAVHQDAARVAGDGDRRG</sequence>
<name>A0ABT6ML00_9NOCA</name>
<reference evidence="1 2" key="1">
    <citation type="submission" date="2023-04" db="EMBL/GenBank/DDBJ databases">
        <title>Forest soil microbial communities from Buena Vista Peninsula, Colon Province, Panama.</title>
        <authorList>
            <person name="Bouskill N."/>
        </authorList>
    </citation>
    <scope>NUCLEOTIDE SEQUENCE [LARGE SCALE GENOMIC DNA]</scope>
    <source>
        <strain evidence="1 2">CFH S0262</strain>
    </source>
</reference>
<comment type="caution">
    <text evidence="1">The sequence shown here is derived from an EMBL/GenBank/DDBJ whole genome shotgun (WGS) entry which is preliminary data.</text>
</comment>